<proteinExistence type="predicted"/>
<evidence type="ECO:0000256" key="1">
    <source>
        <dbReference type="ARBA" id="ARBA00022801"/>
    </source>
</evidence>
<dbReference type="PANTHER" id="PTHR48081:SF3">
    <property type="entry name" value="ALPHA_BETA HYDROLASE FOLD-3 DOMAIN-CONTAINING PROTEIN"/>
    <property type="match status" value="1"/>
</dbReference>
<dbReference type="RefSeq" id="WP_171720054.1">
    <property type="nucleotide sequence ID" value="NZ_WHOB01000086.1"/>
</dbReference>
<accession>A0ABX1YQB0</accession>
<dbReference type="SUPFAM" id="SSF53474">
    <property type="entry name" value="alpha/beta-Hydrolases"/>
    <property type="match status" value="1"/>
</dbReference>
<feature type="domain" description="Alpha/beta hydrolase fold-3" evidence="2">
    <location>
        <begin position="73"/>
        <end position="271"/>
    </location>
</feature>
<dbReference type="InterPro" id="IPR050300">
    <property type="entry name" value="GDXG_lipolytic_enzyme"/>
</dbReference>
<dbReference type="Gene3D" id="3.40.50.1820">
    <property type="entry name" value="alpha/beta hydrolase"/>
    <property type="match status" value="1"/>
</dbReference>
<comment type="caution">
    <text evidence="3">The sequence shown here is derived from an EMBL/GenBank/DDBJ whole genome shotgun (WGS) entry which is preliminary data.</text>
</comment>
<dbReference type="PANTHER" id="PTHR48081">
    <property type="entry name" value="AB HYDROLASE SUPERFAMILY PROTEIN C4A8.06C"/>
    <property type="match status" value="1"/>
</dbReference>
<sequence length="296" mass="32575">MSFKMKFVRFMVKKMSKGMFDTDQMDVKKIRGVLQKAYAGHKVEKGVKLHLDTFAGVDVAIFEPEKPISNNIVYYVHGGGLVTGDRLTAGPYSSQLALATGCTVVACSYRLAPEDPFPAGFDDSYAVYKHLIEKNPNCKISIIGESGGAYLTLVIALKARDEKFKLPASLVINSIVADMSGRIVRKDSPDETTVSAAGMNQLTKMYAPNQDLNNPYISPILANFKGLPPMKIVYDKGEFLAIDSKYVAEKARKAGVFVETTEYTKCFHAFTTTGKDTPESKRELTASAKFMLNSFI</sequence>
<reference evidence="3 4" key="1">
    <citation type="submission" date="2019-10" db="EMBL/GenBank/DDBJ databases">
        <title>Description of Paenibacillus terricola sp. nov.</title>
        <authorList>
            <person name="Carlier A."/>
            <person name="Qi S."/>
        </authorList>
    </citation>
    <scope>NUCLEOTIDE SEQUENCE [LARGE SCALE GENOMIC DNA]</scope>
    <source>
        <strain evidence="3 4">LMG 31459</strain>
    </source>
</reference>
<dbReference type="EMBL" id="WHOB01000086">
    <property type="protein sequence ID" value="NOU82754.1"/>
    <property type="molecule type" value="Genomic_DNA"/>
</dbReference>
<evidence type="ECO:0000313" key="3">
    <source>
        <dbReference type="EMBL" id="NOU82754.1"/>
    </source>
</evidence>
<keyword evidence="1 3" id="KW-0378">Hydrolase</keyword>
<dbReference type="Pfam" id="PF07859">
    <property type="entry name" value="Abhydrolase_3"/>
    <property type="match status" value="1"/>
</dbReference>
<dbReference type="InterPro" id="IPR013094">
    <property type="entry name" value="AB_hydrolase_3"/>
</dbReference>
<gene>
    <name evidence="3" type="ORF">GC101_28220</name>
</gene>
<dbReference type="GO" id="GO:0016787">
    <property type="term" value="F:hydrolase activity"/>
    <property type="evidence" value="ECO:0007669"/>
    <property type="project" value="UniProtKB-KW"/>
</dbReference>
<organism evidence="3 4">
    <name type="scientific">Paenibacillus phytohabitans</name>
    <dbReference type="NCBI Taxonomy" id="2654978"/>
    <lineage>
        <taxon>Bacteria</taxon>
        <taxon>Bacillati</taxon>
        <taxon>Bacillota</taxon>
        <taxon>Bacilli</taxon>
        <taxon>Bacillales</taxon>
        <taxon>Paenibacillaceae</taxon>
        <taxon>Paenibacillus</taxon>
    </lineage>
</organism>
<dbReference type="Proteomes" id="UP000596857">
    <property type="component" value="Unassembled WGS sequence"/>
</dbReference>
<evidence type="ECO:0000313" key="4">
    <source>
        <dbReference type="Proteomes" id="UP000596857"/>
    </source>
</evidence>
<evidence type="ECO:0000259" key="2">
    <source>
        <dbReference type="Pfam" id="PF07859"/>
    </source>
</evidence>
<protein>
    <submittedName>
        <fullName evidence="3">Alpha/beta hydrolase fold domain-containing protein</fullName>
    </submittedName>
</protein>
<dbReference type="InterPro" id="IPR029058">
    <property type="entry name" value="AB_hydrolase_fold"/>
</dbReference>
<name>A0ABX1YQB0_9BACL</name>
<keyword evidence="4" id="KW-1185">Reference proteome</keyword>